<organism evidence="1 2">
    <name type="scientific">Streptomyces scopuliridis</name>
    <dbReference type="NCBI Taxonomy" id="452529"/>
    <lineage>
        <taxon>Bacteria</taxon>
        <taxon>Bacillati</taxon>
        <taxon>Actinomycetota</taxon>
        <taxon>Actinomycetes</taxon>
        <taxon>Kitasatosporales</taxon>
        <taxon>Streptomycetaceae</taxon>
        <taxon>Streptomyces</taxon>
    </lineage>
</organism>
<evidence type="ECO:0000313" key="2">
    <source>
        <dbReference type="Proteomes" id="UP001348369"/>
    </source>
</evidence>
<dbReference type="Proteomes" id="UP001348369">
    <property type="component" value="Chromosome"/>
</dbReference>
<name>A0ACD4ZWF4_9ACTN</name>
<keyword evidence="2" id="KW-1185">Reference proteome</keyword>
<dbReference type="EMBL" id="CP109109">
    <property type="protein sequence ID" value="WSC02816.1"/>
    <property type="molecule type" value="Genomic_DNA"/>
</dbReference>
<gene>
    <name evidence="1" type="ORF">OG835_41490</name>
</gene>
<protein>
    <submittedName>
        <fullName evidence="1">NAD-binding protein</fullName>
    </submittedName>
</protein>
<reference evidence="1" key="1">
    <citation type="submission" date="2022-10" db="EMBL/GenBank/DDBJ databases">
        <title>The complete genomes of actinobacterial strains from the NBC collection.</title>
        <authorList>
            <person name="Joergensen T.S."/>
            <person name="Alvarez Arevalo M."/>
            <person name="Sterndorff E.B."/>
            <person name="Faurdal D."/>
            <person name="Vuksanovic O."/>
            <person name="Mourched A.-S."/>
            <person name="Charusanti P."/>
            <person name="Shaw S."/>
            <person name="Blin K."/>
            <person name="Weber T."/>
        </authorList>
    </citation>
    <scope>NUCLEOTIDE SEQUENCE</scope>
    <source>
        <strain evidence="1">NBC 01771</strain>
    </source>
</reference>
<evidence type="ECO:0000313" key="1">
    <source>
        <dbReference type="EMBL" id="WSC02816.1"/>
    </source>
</evidence>
<accession>A0ACD4ZWF4</accession>
<sequence length="108" mass="11328">MAEPNDLATALGLDVRAVTDVIDESPLRCDDAVAKRRAMAACDFTPGFPLRLARKDAALALDAAGGHGTSLPLTEALLRRWIPAIELRHGDDDVAAAVTAVRRAASAP</sequence>
<proteinExistence type="predicted"/>